<evidence type="ECO:0000256" key="1">
    <source>
        <dbReference type="SAM" id="MobiDB-lite"/>
    </source>
</evidence>
<organism evidence="2">
    <name type="scientific">Ditylum brightwellii</name>
    <dbReference type="NCBI Taxonomy" id="49249"/>
    <lineage>
        <taxon>Eukaryota</taxon>
        <taxon>Sar</taxon>
        <taxon>Stramenopiles</taxon>
        <taxon>Ochrophyta</taxon>
        <taxon>Bacillariophyta</taxon>
        <taxon>Mediophyceae</taxon>
        <taxon>Lithodesmiophycidae</taxon>
        <taxon>Lithodesmiales</taxon>
        <taxon>Lithodesmiaceae</taxon>
        <taxon>Ditylum</taxon>
    </lineage>
</organism>
<dbReference type="EMBL" id="HBGN01008469">
    <property type="protein sequence ID" value="CAD9319464.1"/>
    <property type="molecule type" value="Transcribed_RNA"/>
</dbReference>
<feature type="region of interest" description="Disordered" evidence="1">
    <location>
        <begin position="76"/>
        <end position="116"/>
    </location>
</feature>
<feature type="compositionally biased region" description="Polar residues" evidence="1">
    <location>
        <begin position="241"/>
        <end position="251"/>
    </location>
</feature>
<reference evidence="2" key="1">
    <citation type="submission" date="2021-01" db="EMBL/GenBank/DDBJ databases">
        <authorList>
            <person name="Corre E."/>
            <person name="Pelletier E."/>
            <person name="Niang G."/>
            <person name="Scheremetjew M."/>
            <person name="Finn R."/>
            <person name="Kale V."/>
            <person name="Holt S."/>
            <person name="Cochrane G."/>
            <person name="Meng A."/>
            <person name="Brown T."/>
            <person name="Cohen L."/>
        </authorList>
    </citation>
    <scope>NUCLEOTIDE SEQUENCE</scope>
    <source>
        <strain evidence="2">Pop2</strain>
    </source>
</reference>
<dbReference type="AlphaFoldDB" id="A0A7S2E7F9"/>
<feature type="compositionally biased region" description="Basic and acidic residues" evidence="1">
    <location>
        <begin position="148"/>
        <end position="160"/>
    </location>
</feature>
<proteinExistence type="predicted"/>
<feature type="region of interest" description="Disordered" evidence="1">
    <location>
        <begin position="133"/>
        <end position="172"/>
    </location>
</feature>
<feature type="compositionally biased region" description="Low complexity" evidence="1">
    <location>
        <begin position="133"/>
        <end position="147"/>
    </location>
</feature>
<feature type="compositionally biased region" description="Low complexity" evidence="1">
    <location>
        <begin position="100"/>
        <end position="109"/>
    </location>
</feature>
<accession>A0A7S2E7F9</accession>
<name>A0A7S2E7F9_9STRA</name>
<gene>
    <name evidence="2" type="ORF">DBRI1063_LOCUS5428</name>
</gene>
<protein>
    <submittedName>
        <fullName evidence="2">Uncharacterized protein</fullName>
    </submittedName>
</protein>
<evidence type="ECO:0000313" key="2">
    <source>
        <dbReference type="EMBL" id="CAD9319464.1"/>
    </source>
</evidence>
<sequence length="267" mass="29065">MPKISIRSTRRLEQQQLIATLLANNCRRIGGPLSPGSERNRRDAAKILSSSSIASLKMRLREVSFEESLAHSTSSSSEATLDSIINGSSDSTRDRDRNGSSSLVSPSSLRSRKRGRCSLQSLSPSVCLSSLADNSSSSDKLGDSSLNHGHETLTPKRRESSSTGGWGHFVDVIPPDNEHADGASSLADVWSQFNKQQRPRSLSLPAHMPYTLNRQEHFLCSSRNCLKGARHPPTSPEGSPIISSKRSETPIQENCNVEKALSVMKIS</sequence>
<feature type="region of interest" description="Disordered" evidence="1">
    <location>
        <begin position="229"/>
        <end position="251"/>
    </location>
</feature>